<reference evidence="2" key="2">
    <citation type="submission" date="2021-04" db="EMBL/GenBank/DDBJ databases">
        <authorList>
            <person name="Gilroy R."/>
        </authorList>
    </citation>
    <scope>NUCLEOTIDE SEQUENCE</scope>
    <source>
        <strain evidence="2">ChiHjej13B12-752</strain>
    </source>
</reference>
<evidence type="ECO:0000256" key="1">
    <source>
        <dbReference type="SAM" id="Phobius"/>
    </source>
</evidence>
<comment type="caution">
    <text evidence="2">The sequence shown here is derived from an EMBL/GenBank/DDBJ whole genome shotgun (WGS) entry which is preliminary data.</text>
</comment>
<reference evidence="2" key="1">
    <citation type="journal article" date="2021" name="PeerJ">
        <title>Extensive microbial diversity within the chicken gut microbiome revealed by metagenomics and culture.</title>
        <authorList>
            <person name="Gilroy R."/>
            <person name="Ravi A."/>
            <person name="Getino M."/>
            <person name="Pursley I."/>
            <person name="Horton D.L."/>
            <person name="Alikhan N.F."/>
            <person name="Baker D."/>
            <person name="Gharbi K."/>
            <person name="Hall N."/>
            <person name="Watson M."/>
            <person name="Adriaenssens E.M."/>
            <person name="Foster-Nyarko E."/>
            <person name="Jarju S."/>
            <person name="Secka A."/>
            <person name="Antonio M."/>
            <person name="Oren A."/>
            <person name="Chaudhuri R.R."/>
            <person name="La Ragione R."/>
            <person name="Hildebrand F."/>
            <person name="Pallen M.J."/>
        </authorList>
    </citation>
    <scope>NUCLEOTIDE SEQUENCE</scope>
    <source>
        <strain evidence="2">ChiHjej13B12-752</strain>
    </source>
</reference>
<feature type="transmembrane region" description="Helical" evidence="1">
    <location>
        <begin position="6"/>
        <end position="33"/>
    </location>
</feature>
<dbReference type="AlphaFoldDB" id="A0A9D1QDZ1"/>
<keyword evidence="1" id="KW-0472">Membrane</keyword>
<evidence type="ECO:0000313" key="2">
    <source>
        <dbReference type="EMBL" id="HIW11590.1"/>
    </source>
</evidence>
<dbReference type="Proteomes" id="UP000823989">
    <property type="component" value="Unassembled WGS sequence"/>
</dbReference>
<name>A0A9D1QDZ1_9STAP</name>
<dbReference type="EMBL" id="DXHR01000001">
    <property type="protein sequence ID" value="HIW11590.1"/>
    <property type="molecule type" value="Genomic_DNA"/>
</dbReference>
<evidence type="ECO:0000313" key="3">
    <source>
        <dbReference type="Proteomes" id="UP000823989"/>
    </source>
</evidence>
<sequence length="56" mass="6464">MEFIKSLFVFLFKLLVVLLVVATAGIAVLAFFLKKDVDEIKEFTENLKREVNTENE</sequence>
<gene>
    <name evidence="2" type="ORF">H9891_00275</name>
</gene>
<keyword evidence="1" id="KW-1133">Transmembrane helix</keyword>
<proteinExistence type="predicted"/>
<organism evidence="2 3">
    <name type="scientific">Candidatus Salinicoccus stercoripullorum</name>
    <dbReference type="NCBI Taxonomy" id="2838756"/>
    <lineage>
        <taxon>Bacteria</taxon>
        <taxon>Bacillati</taxon>
        <taxon>Bacillota</taxon>
        <taxon>Bacilli</taxon>
        <taxon>Bacillales</taxon>
        <taxon>Staphylococcaceae</taxon>
        <taxon>Salinicoccus</taxon>
    </lineage>
</organism>
<keyword evidence="1" id="KW-0812">Transmembrane</keyword>
<protein>
    <submittedName>
        <fullName evidence="2">Uncharacterized protein</fullName>
    </submittedName>
</protein>
<accession>A0A9D1QDZ1</accession>